<evidence type="ECO:0000313" key="2">
    <source>
        <dbReference type="Proteomes" id="UP001234989"/>
    </source>
</evidence>
<evidence type="ECO:0000313" key="1">
    <source>
        <dbReference type="EMBL" id="WMV10705.1"/>
    </source>
</evidence>
<evidence type="ECO:0008006" key="3">
    <source>
        <dbReference type="Google" id="ProtNLM"/>
    </source>
</evidence>
<dbReference type="AlphaFoldDB" id="A0AAF0TER4"/>
<gene>
    <name evidence="1" type="ORF">MTR67_004090</name>
</gene>
<name>A0AAF0TER4_SOLVR</name>
<accession>A0AAF0TER4</accession>
<proteinExistence type="predicted"/>
<keyword evidence="2" id="KW-1185">Reference proteome</keyword>
<organism evidence="1 2">
    <name type="scientific">Solanum verrucosum</name>
    <dbReference type="NCBI Taxonomy" id="315347"/>
    <lineage>
        <taxon>Eukaryota</taxon>
        <taxon>Viridiplantae</taxon>
        <taxon>Streptophyta</taxon>
        <taxon>Embryophyta</taxon>
        <taxon>Tracheophyta</taxon>
        <taxon>Spermatophyta</taxon>
        <taxon>Magnoliopsida</taxon>
        <taxon>eudicotyledons</taxon>
        <taxon>Gunneridae</taxon>
        <taxon>Pentapetalae</taxon>
        <taxon>asterids</taxon>
        <taxon>lamiids</taxon>
        <taxon>Solanales</taxon>
        <taxon>Solanaceae</taxon>
        <taxon>Solanoideae</taxon>
        <taxon>Solaneae</taxon>
        <taxon>Solanum</taxon>
    </lineage>
</organism>
<dbReference type="Proteomes" id="UP001234989">
    <property type="component" value="Chromosome 1"/>
</dbReference>
<sequence>MVLLVEKISHFLKNMENHHLHNHHNSEALLASSLQGFRSEISKILNEVLPISEPGTELEFQFLSLIWIQKCVDVIPLTHRAFAKLVVEIDHPMAKWGKSQIEEYLDYSLNLLELLNSVTSGVSHLSHAKLSISHGLSLIGKNSDPLDALEHLNEIQPYDLGKELKVERKMITENEESPCSGKDLIVRRSLWILMSVSSWIFGVLLSGICSSDKPYLELRKSAGLFDDSLIRGWDTILASEIAENCGVSREVKEINEVITGLKEAMANGNVDEFAIELKRRLEDLEELMQKIGKKTTDLFSQVLAERGKFLDSLKHTRK</sequence>
<dbReference type="PANTHER" id="PTHR31509">
    <property type="entry name" value="BPS1-LIKE PROTEIN"/>
    <property type="match status" value="1"/>
</dbReference>
<dbReference type="EMBL" id="CP133612">
    <property type="protein sequence ID" value="WMV10705.1"/>
    <property type="molecule type" value="Genomic_DNA"/>
</dbReference>
<protein>
    <recommendedName>
        <fullName evidence="3">BPS1-like protein</fullName>
    </recommendedName>
</protein>
<reference evidence="1" key="1">
    <citation type="submission" date="2023-08" db="EMBL/GenBank/DDBJ databases">
        <title>A de novo genome assembly of Solanum verrucosum Schlechtendal, a Mexican diploid species geographically isolated from the other diploid A-genome species in potato relatives.</title>
        <authorList>
            <person name="Hosaka K."/>
        </authorList>
    </citation>
    <scope>NUCLEOTIDE SEQUENCE</scope>
    <source>
        <tissue evidence="1">Young leaves</tissue>
    </source>
</reference>